<dbReference type="InterPro" id="IPR029479">
    <property type="entry name" value="Nitroreductase"/>
</dbReference>
<dbReference type="EMBL" id="AAEW02000014">
    <property type="protein sequence ID" value="EAT15065.1"/>
    <property type="molecule type" value="Genomic_DNA"/>
</dbReference>
<dbReference type="Gene3D" id="3.40.109.10">
    <property type="entry name" value="NADH Oxidase"/>
    <property type="match status" value="1"/>
</dbReference>
<reference evidence="4" key="1">
    <citation type="submission" date="2006-05" db="EMBL/GenBank/DDBJ databases">
        <title>Annotation of the draft genome assembly of Desulfuromonas acetoxidans DSM 684.</title>
        <authorList>
            <consortium name="US DOE Joint Genome Institute (JGI-ORNL)"/>
            <person name="Larimer F."/>
            <person name="Land M."/>
            <person name="Hauser L."/>
        </authorList>
    </citation>
    <scope>NUCLEOTIDE SEQUENCE [LARGE SCALE GENOMIC DNA]</scope>
    <source>
        <strain evidence="4">DSM 684</strain>
    </source>
</reference>
<evidence type="ECO:0000259" key="3">
    <source>
        <dbReference type="Pfam" id="PF00881"/>
    </source>
</evidence>
<gene>
    <name evidence="4" type="ORF">Dace_1142</name>
</gene>
<protein>
    <submittedName>
        <fullName evidence="4">Nitroreductase</fullName>
    </submittedName>
</protein>
<dbReference type="AlphaFoldDB" id="Q1JXS8"/>
<dbReference type="InterPro" id="IPR000415">
    <property type="entry name" value="Nitroreductase-like"/>
</dbReference>
<proteinExistence type="inferred from homology"/>
<dbReference type="Gene3D" id="2.20.180.10">
    <property type="entry name" value="putative fmn-dependent nitroreductase like domains"/>
    <property type="match status" value="1"/>
</dbReference>
<evidence type="ECO:0000313" key="5">
    <source>
        <dbReference type="Proteomes" id="UP000005695"/>
    </source>
</evidence>
<dbReference type="InterPro" id="IPR023312">
    <property type="entry name" value="Put_nitroreductase_C_bac"/>
</dbReference>
<dbReference type="Pfam" id="PF00881">
    <property type="entry name" value="Nitroreductase"/>
    <property type="match status" value="1"/>
</dbReference>
<feature type="domain" description="Nitroreductase" evidence="3">
    <location>
        <begin position="10"/>
        <end position="150"/>
    </location>
</feature>
<dbReference type="Proteomes" id="UP000005695">
    <property type="component" value="Unassembled WGS sequence"/>
</dbReference>
<comment type="similarity">
    <text evidence="1">Belongs to the nitroreductase family.</text>
</comment>
<organism evidence="4 5">
    <name type="scientific">Desulfuromonas acetoxidans (strain DSM 684 / 11070)</name>
    <dbReference type="NCBI Taxonomy" id="281689"/>
    <lineage>
        <taxon>Bacteria</taxon>
        <taxon>Pseudomonadati</taxon>
        <taxon>Thermodesulfobacteriota</taxon>
        <taxon>Desulfuromonadia</taxon>
        <taxon>Desulfuromonadales</taxon>
        <taxon>Desulfuromonadaceae</taxon>
        <taxon>Desulfuromonas</taxon>
    </lineage>
</organism>
<keyword evidence="2" id="KW-0560">Oxidoreductase</keyword>
<dbReference type="GO" id="GO:0016491">
    <property type="term" value="F:oxidoreductase activity"/>
    <property type="evidence" value="ECO:0007669"/>
    <property type="project" value="UniProtKB-KW"/>
</dbReference>
<keyword evidence="5" id="KW-1185">Reference proteome</keyword>
<dbReference type="CDD" id="cd02062">
    <property type="entry name" value="Nitro_FMN_reductase"/>
    <property type="match status" value="1"/>
</dbReference>
<sequence>MLKDLLLRNRSYRRFHADKAISEEQLTELVELTRYCGCVANLQPLRYLLSVDKERNDRIFNYLGWAGYLKDWKGPAENERPSGYIVIIGDKTISDRFDGDSGIAAQSILLGAVEKGLGGCMIGSIQKQKFREEFKIPTRFEIVMVIALGYPAEEVRLVDKEESGDIKYWRDESGVHYVPKRTMDHLVLSWIN</sequence>
<comment type="caution">
    <text evidence="4">The sequence shown here is derived from an EMBL/GenBank/DDBJ whole genome shotgun (WGS) entry which is preliminary data.</text>
</comment>
<name>Q1JXS8_DESA6</name>
<evidence type="ECO:0000313" key="4">
    <source>
        <dbReference type="EMBL" id="EAT15065.1"/>
    </source>
</evidence>
<accession>Q1JXS8</accession>
<dbReference type="PANTHER" id="PTHR43673">
    <property type="entry name" value="NAD(P)H NITROREDUCTASE YDGI-RELATED"/>
    <property type="match status" value="1"/>
</dbReference>
<dbReference type="PANTHER" id="PTHR43673:SF10">
    <property type="entry name" value="NADH DEHYDROGENASE_NAD(P)H NITROREDUCTASE XCC3605-RELATED"/>
    <property type="match status" value="1"/>
</dbReference>
<evidence type="ECO:0000256" key="2">
    <source>
        <dbReference type="ARBA" id="ARBA00023002"/>
    </source>
</evidence>
<dbReference type="OrthoDB" id="9804207at2"/>
<dbReference type="SUPFAM" id="SSF55469">
    <property type="entry name" value="FMN-dependent nitroreductase-like"/>
    <property type="match status" value="1"/>
</dbReference>
<evidence type="ECO:0000256" key="1">
    <source>
        <dbReference type="ARBA" id="ARBA00007118"/>
    </source>
</evidence>
<dbReference type="RefSeq" id="WP_006001648.1">
    <property type="nucleotide sequence ID" value="NZ_AAEW02000014.1"/>
</dbReference>
<reference evidence="4" key="2">
    <citation type="submission" date="2006-05" db="EMBL/GenBank/DDBJ databases">
        <title>Sequencing of the draft genome and assembly of Desulfuromonas acetoxidans DSM 684.</title>
        <authorList>
            <consortium name="US DOE Joint Genome Institute (JGI-PGF)"/>
            <person name="Copeland A."/>
            <person name="Lucas S."/>
            <person name="Lapidus A."/>
            <person name="Barry K."/>
            <person name="Detter J.C."/>
            <person name="Glavina del Rio T."/>
            <person name="Hammon N."/>
            <person name="Israni S."/>
            <person name="Dalin E."/>
            <person name="Tice H."/>
            <person name="Bruce D."/>
            <person name="Pitluck S."/>
            <person name="Richardson P."/>
        </authorList>
    </citation>
    <scope>NUCLEOTIDE SEQUENCE [LARGE SCALE GENOMIC DNA]</scope>
    <source>
        <strain evidence="4">DSM 684</strain>
    </source>
</reference>